<dbReference type="InterPro" id="IPR048631">
    <property type="entry name" value="SecD_1st"/>
</dbReference>
<dbReference type="GO" id="GO:0043952">
    <property type="term" value="P:protein transport by the Sec complex"/>
    <property type="evidence" value="ECO:0007669"/>
    <property type="project" value="UniProtKB-UniRule"/>
</dbReference>
<dbReference type="FunFam" id="3.30.70.3400:FF:000003">
    <property type="entry name" value="Preprotein translocase subunit SecD"/>
    <property type="match status" value="1"/>
</dbReference>
<dbReference type="InterPro" id="IPR054384">
    <property type="entry name" value="SecDF_P1_head"/>
</dbReference>
<sequence length="622" mass="67337">MNRYPLWKYVLLVAVIAAGCLYALPNLFGQDPALQVTTADGSPPDERTQNEILTLLADEGIDVGVAEVLDGQYLLRLPDTDAQVRAADELDVALGRDFTVALNLAPATPDWLRNLGGQPMYLGLDLRGGVHFLMEVDMDAVMEQTLSRYGDEFRRLLRESDIRYREVADAAADTEADMVIRFAGPDTRDAGISLLRDEYPELVFATDEDEEEARLTATLTDEERQEVRNFAVEQNMTTLRNRVNELGVAEPIIQRQGAERVVVQLPGVQDTARAKDIIGATATLEFRMVDADNFPYRGGDDSPPPPGTERFPERDGGHVLLEREVIITGEAITDAQSGLDTQTGQPEVNIRLSGAGGNMMNRVTGDRVGDHMAVVFKETEIQAERVGDEVVREQVQVEEVINIARIQEQLGSQFRITGLESSQEARNLSLLLRAGSLAAPMQIIEERTIGPSLGQENIDQGIAAVAIGFLLVVGFMAVYYKVFGLVANVALFVNLVLIVAALSALQATLTLPGIAGIVLTVGMAVDANVLIFERIREELRSGTSAQQAIEAGYGKALSTIADANVTTLIAAVVLFVFGTGPVKGFAVTLSIGIVSSMFTAILGTRAIVNLIYGGRRGVRLAI</sequence>
<proteinExistence type="inferred from homology"/>
<dbReference type="Gene3D" id="1.20.1640.10">
    <property type="entry name" value="Multidrug efflux transporter AcrB transmembrane domain"/>
    <property type="match status" value="1"/>
</dbReference>
<organism evidence="17 18">
    <name type="scientific">Spiribacter salinus</name>
    <dbReference type="NCBI Taxonomy" id="1335746"/>
    <lineage>
        <taxon>Bacteria</taxon>
        <taxon>Pseudomonadati</taxon>
        <taxon>Pseudomonadota</taxon>
        <taxon>Gammaproteobacteria</taxon>
        <taxon>Chromatiales</taxon>
        <taxon>Ectothiorhodospiraceae</taxon>
        <taxon>Spiribacter</taxon>
    </lineage>
</organism>
<evidence type="ECO:0000256" key="10">
    <source>
        <dbReference type="ARBA" id="ARBA00068220"/>
    </source>
</evidence>
<accession>A0A540VN76</accession>
<dbReference type="EMBL" id="VIFK01000258">
    <property type="protein sequence ID" value="TQE98191.1"/>
    <property type="molecule type" value="Genomic_DNA"/>
</dbReference>
<dbReference type="Proteomes" id="UP000315400">
    <property type="component" value="Unassembled WGS sequence"/>
</dbReference>
<feature type="transmembrane region" description="Helical" evidence="11">
    <location>
        <begin position="461"/>
        <end position="480"/>
    </location>
</feature>
<dbReference type="InterPro" id="IPR048634">
    <property type="entry name" value="SecD_SecF_C"/>
</dbReference>
<feature type="region of interest" description="Disordered" evidence="12">
    <location>
        <begin position="295"/>
        <end position="314"/>
    </location>
</feature>
<evidence type="ECO:0000259" key="14">
    <source>
        <dbReference type="Pfam" id="PF13721"/>
    </source>
</evidence>
<dbReference type="STRING" id="1260251.SPISAL_02935"/>
<keyword evidence="8 11" id="KW-0472">Membrane</keyword>
<evidence type="ECO:0000313" key="18">
    <source>
        <dbReference type="Proteomes" id="UP000315400"/>
    </source>
</evidence>
<keyword evidence="5 11" id="KW-0653">Protein transport</keyword>
<evidence type="ECO:0000256" key="9">
    <source>
        <dbReference type="ARBA" id="ARBA00060774"/>
    </source>
</evidence>
<reference evidence="17 18" key="1">
    <citation type="submission" date="2019-06" db="EMBL/GenBank/DDBJ databases">
        <title>Metagenome assembled Genome of Spiribacter salinus SL48-SHIP from the microbial mat of Salt Lake 48 (Novosibirsk region, Russia).</title>
        <authorList>
            <person name="Shipova A."/>
            <person name="Rozanov A.S."/>
            <person name="Bryanskaya A.V."/>
            <person name="Peltek S.E."/>
        </authorList>
    </citation>
    <scope>NUCLEOTIDE SEQUENCE [LARGE SCALE GENOMIC DNA]</scope>
    <source>
        <strain evidence="17">SL48-SHIP-2</strain>
    </source>
</reference>
<evidence type="ECO:0000259" key="16">
    <source>
        <dbReference type="Pfam" id="PF22599"/>
    </source>
</evidence>
<comment type="subunit">
    <text evidence="11">Forms a complex with SecF. Part of the essential Sec protein translocation apparatus which comprises SecA, SecYEG and auxiliary proteins SecDF-YajC and YidC.</text>
</comment>
<dbReference type="InterPro" id="IPR027398">
    <property type="entry name" value="SecD-TM"/>
</dbReference>
<comment type="function">
    <text evidence="11">Part of the Sec protein translocase complex. Interacts with the SecYEG preprotein conducting channel. SecDF uses the proton motive force (PMF) to complete protein translocation after the ATP-dependent function of SecA.</text>
</comment>
<dbReference type="PANTHER" id="PTHR30081">
    <property type="entry name" value="PROTEIN-EXPORT MEMBRANE PROTEIN SEC"/>
    <property type="match status" value="1"/>
</dbReference>
<evidence type="ECO:0000256" key="12">
    <source>
        <dbReference type="SAM" id="MobiDB-lite"/>
    </source>
</evidence>
<dbReference type="PROSITE" id="PS51257">
    <property type="entry name" value="PROKAR_LIPOPROTEIN"/>
    <property type="match status" value="1"/>
</dbReference>
<evidence type="ECO:0000256" key="8">
    <source>
        <dbReference type="ARBA" id="ARBA00023136"/>
    </source>
</evidence>
<evidence type="ECO:0000256" key="11">
    <source>
        <dbReference type="HAMAP-Rule" id="MF_01463"/>
    </source>
</evidence>
<dbReference type="GO" id="GO:0006605">
    <property type="term" value="P:protein targeting"/>
    <property type="evidence" value="ECO:0007669"/>
    <property type="project" value="UniProtKB-UniRule"/>
</dbReference>
<dbReference type="GO" id="GO:0065002">
    <property type="term" value="P:intracellular protein transmembrane transport"/>
    <property type="evidence" value="ECO:0007669"/>
    <property type="project" value="UniProtKB-UniRule"/>
</dbReference>
<dbReference type="InterPro" id="IPR005791">
    <property type="entry name" value="SecD"/>
</dbReference>
<feature type="domain" description="Protein export membrane protein SecD/SecF C-terminal" evidence="13">
    <location>
        <begin position="441"/>
        <end position="609"/>
    </location>
</feature>
<evidence type="ECO:0000256" key="1">
    <source>
        <dbReference type="ARBA" id="ARBA00004651"/>
    </source>
</evidence>
<dbReference type="NCBIfam" id="TIGR01129">
    <property type="entry name" value="secD"/>
    <property type="match status" value="1"/>
</dbReference>
<dbReference type="InterPro" id="IPR022646">
    <property type="entry name" value="SecD/SecF_CS"/>
</dbReference>
<evidence type="ECO:0000256" key="3">
    <source>
        <dbReference type="ARBA" id="ARBA00022475"/>
    </source>
</evidence>
<dbReference type="PANTHER" id="PTHR30081:SF1">
    <property type="entry name" value="PROTEIN TRANSLOCASE SUBUNIT SECD"/>
    <property type="match status" value="1"/>
</dbReference>
<evidence type="ECO:0000256" key="2">
    <source>
        <dbReference type="ARBA" id="ARBA00022448"/>
    </source>
</evidence>
<comment type="subcellular location">
    <subcellularLocation>
        <location evidence="1 11">Cell membrane</location>
        <topology evidence="1 11">Multi-pass membrane protein</topology>
    </subcellularLocation>
</comment>
<dbReference type="Gene3D" id="3.30.1360.200">
    <property type="match status" value="1"/>
</dbReference>
<dbReference type="Gene3D" id="3.30.70.3400">
    <property type="match status" value="1"/>
</dbReference>
<dbReference type="FunFam" id="1.20.1640.10:FF:000004">
    <property type="entry name" value="Protein translocase subunit SecD"/>
    <property type="match status" value="1"/>
</dbReference>
<dbReference type="Pfam" id="PF13721">
    <property type="entry name" value="SecD-TM1"/>
    <property type="match status" value="1"/>
</dbReference>
<dbReference type="Pfam" id="PF02355">
    <property type="entry name" value="SecD_SecF_C"/>
    <property type="match status" value="1"/>
</dbReference>
<feature type="domain" description="SecD export protein N-terminal TM" evidence="14">
    <location>
        <begin position="1"/>
        <end position="102"/>
    </location>
</feature>
<gene>
    <name evidence="11 17" type="primary">secD</name>
    <name evidence="17" type="ORF">FKY71_15150</name>
</gene>
<keyword evidence="7 11" id="KW-0811">Translocation</keyword>
<evidence type="ECO:0000259" key="13">
    <source>
        <dbReference type="Pfam" id="PF02355"/>
    </source>
</evidence>
<name>A0A540VN76_9GAMM</name>
<dbReference type="NCBIfam" id="TIGR00916">
    <property type="entry name" value="2A0604s01"/>
    <property type="match status" value="1"/>
</dbReference>
<dbReference type="InterPro" id="IPR022813">
    <property type="entry name" value="SecD/SecF_arch_bac"/>
</dbReference>
<feature type="transmembrane region" description="Helical" evidence="11">
    <location>
        <begin position="511"/>
        <end position="532"/>
    </location>
</feature>
<evidence type="ECO:0000313" key="17">
    <source>
        <dbReference type="EMBL" id="TQE98191.1"/>
    </source>
</evidence>
<dbReference type="SUPFAM" id="SSF82866">
    <property type="entry name" value="Multidrug efflux transporter AcrB transmembrane domain"/>
    <property type="match status" value="1"/>
</dbReference>
<feature type="transmembrane region" description="Helical" evidence="11">
    <location>
        <begin position="589"/>
        <end position="612"/>
    </location>
</feature>
<evidence type="ECO:0000256" key="7">
    <source>
        <dbReference type="ARBA" id="ARBA00023010"/>
    </source>
</evidence>
<dbReference type="Pfam" id="PF07549">
    <property type="entry name" value="Sec_GG"/>
    <property type="match status" value="1"/>
</dbReference>
<keyword evidence="2 11" id="KW-0813">Transport</keyword>
<dbReference type="AlphaFoldDB" id="A0A540VN76"/>
<keyword evidence="6 11" id="KW-1133">Transmembrane helix</keyword>
<evidence type="ECO:0000259" key="15">
    <source>
        <dbReference type="Pfam" id="PF21760"/>
    </source>
</evidence>
<keyword evidence="4 11" id="KW-0812">Transmembrane</keyword>
<feature type="domain" description="SecDF P1 head subdomain" evidence="16">
    <location>
        <begin position="311"/>
        <end position="439"/>
    </location>
</feature>
<feature type="transmembrane region" description="Helical" evidence="11">
    <location>
        <begin position="485"/>
        <end position="505"/>
    </location>
</feature>
<comment type="caution">
    <text evidence="11">Lacks conserved residue(s) required for the propagation of feature annotation.</text>
</comment>
<dbReference type="FunFam" id="3.30.1360.200:FF:000001">
    <property type="entry name" value="Protein translocase subunit SecD"/>
    <property type="match status" value="1"/>
</dbReference>
<dbReference type="GO" id="GO:0015450">
    <property type="term" value="F:protein-transporting ATPase activity"/>
    <property type="evidence" value="ECO:0007669"/>
    <property type="project" value="InterPro"/>
</dbReference>
<dbReference type="InterPro" id="IPR055344">
    <property type="entry name" value="SecD_SecF_C_bact"/>
</dbReference>
<protein>
    <recommendedName>
        <fullName evidence="10 11">Protein translocase subunit SecD</fullName>
    </recommendedName>
</protein>
<evidence type="ECO:0000256" key="5">
    <source>
        <dbReference type="ARBA" id="ARBA00022927"/>
    </source>
</evidence>
<dbReference type="HAMAP" id="MF_01463_B">
    <property type="entry name" value="SecD_B"/>
    <property type="match status" value="1"/>
</dbReference>
<evidence type="ECO:0000256" key="4">
    <source>
        <dbReference type="ARBA" id="ARBA00022692"/>
    </source>
</evidence>
<comment type="caution">
    <text evidence="17">The sequence shown here is derived from an EMBL/GenBank/DDBJ whole genome shotgun (WGS) entry which is preliminary data.</text>
</comment>
<feature type="transmembrane region" description="Helical" evidence="11">
    <location>
        <begin position="553"/>
        <end position="577"/>
    </location>
</feature>
<dbReference type="GO" id="GO:0005886">
    <property type="term" value="C:plasma membrane"/>
    <property type="evidence" value="ECO:0007669"/>
    <property type="project" value="UniProtKB-SubCell"/>
</dbReference>
<comment type="similarity">
    <text evidence="9 11">Belongs to the SecD/SecF family. SecD subfamily.</text>
</comment>
<dbReference type="Pfam" id="PF21760">
    <property type="entry name" value="SecD_1st"/>
    <property type="match status" value="1"/>
</dbReference>
<keyword evidence="3 11" id="KW-1003">Cell membrane</keyword>
<dbReference type="Pfam" id="PF22599">
    <property type="entry name" value="SecDF_P1_head"/>
    <property type="match status" value="1"/>
</dbReference>
<evidence type="ECO:0000256" key="6">
    <source>
        <dbReference type="ARBA" id="ARBA00022989"/>
    </source>
</evidence>
<feature type="domain" description="Protein translocase subunit SecDF P1" evidence="15">
    <location>
        <begin position="232"/>
        <end position="290"/>
    </location>
</feature>